<keyword evidence="3" id="KW-1185">Reference proteome</keyword>
<gene>
    <name evidence="2" type="ORF">C4B25_00325</name>
</gene>
<comment type="caution">
    <text evidence="2">The sequence shown here is derived from an EMBL/GenBank/DDBJ whole genome shotgun (WGS) entry which is preliminary data.</text>
</comment>
<protein>
    <submittedName>
        <fullName evidence="2">Uncharacterized protein</fullName>
    </submittedName>
</protein>
<organism evidence="2 3">
    <name type="scientific">Mycoplasma todarodis</name>
    <dbReference type="NCBI Taxonomy" id="1937191"/>
    <lineage>
        <taxon>Bacteria</taxon>
        <taxon>Bacillati</taxon>
        <taxon>Mycoplasmatota</taxon>
        <taxon>Mollicutes</taxon>
        <taxon>Mycoplasmataceae</taxon>
        <taxon>Mycoplasma</taxon>
    </lineage>
</organism>
<feature type="region of interest" description="Disordered" evidence="1">
    <location>
        <begin position="1"/>
        <end position="49"/>
    </location>
</feature>
<dbReference type="AlphaFoldDB" id="A0A4V2NID2"/>
<feature type="compositionally biased region" description="Basic and acidic residues" evidence="1">
    <location>
        <begin position="16"/>
        <end position="41"/>
    </location>
</feature>
<dbReference type="EMBL" id="PSZP01000002">
    <property type="protein sequence ID" value="TCG11935.1"/>
    <property type="molecule type" value="Genomic_DNA"/>
</dbReference>
<dbReference type="Proteomes" id="UP000291072">
    <property type="component" value="Unassembled WGS sequence"/>
</dbReference>
<proteinExistence type="predicted"/>
<sequence>METNEIPEIRRNHKPKSFELGKAKKESSKEEEFKPPKESKKSTISTNTNKGYNHTLMMNAIGAYARTHEIQLRKENSHADLTSFNEEEQTFKIIEIKSYPALYLAIGQLLHYEHKFKKVIHTAENLEYKKIYVGVETLDSIQEGLLEQLNIKYVKYDKQKLDEIFN</sequence>
<name>A0A4V2NID2_9MOLU</name>
<evidence type="ECO:0000313" key="3">
    <source>
        <dbReference type="Proteomes" id="UP000291072"/>
    </source>
</evidence>
<reference evidence="2 3" key="1">
    <citation type="submission" date="2018-02" db="EMBL/GenBank/DDBJ databases">
        <title>Mycoplasma marinum and Mycoplasma todarodis sp. nov., moderately halophilic and psychrotolerant mycoplasmas isolated from cephalopods.</title>
        <authorList>
            <person name="Viver T."/>
        </authorList>
    </citation>
    <scope>NUCLEOTIDE SEQUENCE [LARGE SCALE GENOMIC DNA]</scope>
    <source>
        <strain evidence="2 3">5H</strain>
    </source>
</reference>
<accession>A0A4V2NID2</accession>
<evidence type="ECO:0000313" key="2">
    <source>
        <dbReference type="EMBL" id="TCG11935.1"/>
    </source>
</evidence>
<evidence type="ECO:0000256" key="1">
    <source>
        <dbReference type="SAM" id="MobiDB-lite"/>
    </source>
</evidence>